<evidence type="ECO:0000256" key="2">
    <source>
        <dbReference type="ARBA" id="ARBA00022692"/>
    </source>
</evidence>
<dbReference type="Pfam" id="PF01957">
    <property type="entry name" value="NfeD"/>
    <property type="match status" value="1"/>
</dbReference>
<keyword evidence="2 5" id="KW-0812">Transmembrane</keyword>
<evidence type="ECO:0000313" key="7">
    <source>
        <dbReference type="EMBL" id="MBO8470441.1"/>
    </source>
</evidence>
<dbReference type="InterPro" id="IPR002810">
    <property type="entry name" value="NfeD-like_C"/>
</dbReference>
<protein>
    <recommendedName>
        <fullName evidence="6">NfeD-like C-terminal domain-containing protein</fullName>
    </recommendedName>
</protein>
<comment type="subcellular location">
    <subcellularLocation>
        <location evidence="1">Membrane</location>
        <topology evidence="1">Multi-pass membrane protein</topology>
    </subcellularLocation>
</comment>
<dbReference type="EMBL" id="JADIMB010000020">
    <property type="protein sequence ID" value="MBO8470441.1"/>
    <property type="molecule type" value="Genomic_DNA"/>
</dbReference>
<evidence type="ECO:0000256" key="5">
    <source>
        <dbReference type="SAM" id="Phobius"/>
    </source>
</evidence>
<dbReference type="PANTHER" id="PTHR33507:SF3">
    <property type="entry name" value="INNER MEMBRANE PROTEIN YBBJ"/>
    <property type="match status" value="1"/>
</dbReference>
<dbReference type="AlphaFoldDB" id="A0A9D9IF20"/>
<evidence type="ECO:0000256" key="3">
    <source>
        <dbReference type="ARBA" id="ARBA00022989"/>
    </source>
</evidence>
<name>A0A9D9IF20_9BACT</name>
<organism evidence="7 8">
    <name type="scientific">Candidatus Cryptobacteroides faecavium</name>
    <dbReference type="NCBI Taxonomy" id="2840762"/>
    <lineage>
        <taxon>Bacteria</taxon>
        <taxon>Pseudomonadati</taxon>
        <taxon>Bacteroidota</taxon>
        <taxon>Bacteroidia</taxon>
        <taxon>Bacteroidales</taxon>
        <taxon>Candidatus Cryptobacteroides</taxon>
    </lineage>
</organism>
<evidence type="ECO:0000313" key="8">
    <source>
        <dbReference type="Proteomes" id="UP000823603"/>
    </source>
</evidence>
<evidence type="ECO:0000256" key="4">
    <source>
        <dbReference type="ARBA" id="ARBA00023136"/>
    </source>
</evidence>
<comment type="caution">
    <text evidence="7">The sequence shown here is derived from an EMBL/GenBank/DDBJ whole genome shotgun (WGS) entry which is preliminary data.</text>
</comment>
<dbReference type="InterPro" id="IPR012340">
    <property type="entry name" value="NA-bd_OB-fold"/>
</dbReference>
<dbReference type="InterPro" id="IPR052165">
    <property type="entry name" value="Membrane_assoc_protease"/>
</dbReference>
<proteinExistence type="predicted"/>
<keyword evidence="4 5" id="KW-0472">Membrane</keyword>
<dbReference type="PANTHER" id="PTHR33507">
    <property type="entry name" value="INNER MEMBRANE PROTEIN YBBJ"/>
    <property type="match status" value="1"/>
</dbReference>
<feature type="transmembrane region" description="Helical" evidence="5">
    <location>
        <begin position="12"/>
        <end position="44"/>
    </location>
</feature>
<evidence type="ECO:0000259" key="6">
    <source>
        <dbReference type="Pfam" id="PF01957"/>
    </source>
</evidence>
<gene>
    <name evidence="7" type="ORF">IAB82_01440</name>
</gene>
<dbReference type="GO" id="GO:0005886">
    <property type="term" value="C:plasma membrane"/>
    <property type="evidence" value="ECO:0007669"/>
    <property type="project" value="TreeGrafter"/>
</dbReference>
<accession>A0A9D9IF20</accession>
<evidence type="ECO:0000256" key="1">
    <source>
        <dbReference type="ARBA" id="ARBA00004141"/>
    </source>
</evidence>
<dbReference type="Proteomes" id="UP000823603">
    <property type="component" value="Unassembled WGS sequence"/>
</dbReference>
<sequence length="156" mass="16586">MAFTIILTIVGLVLLLAEIFLIPGVGVAGILGVGALAGACYFVFCEFGFVAGGIFTAVLVTLLILLVIYTIKTKTWKKLALDTRIDSKAQPVDGESLSVGDTGKAVTRLAPIGTARFDGKSYEVKSLEGMIDAGTDIEVVLFEDNKIYVKPHLADF</sequence>
<dbReference type="Gene3D" id="2.40.50.140">
    <property type="entry name" value="Nucleic acid-binding proteins"/>
    <property type="match status" value="1"/>
</dbReference>
<keyword evidence="3 5" id="KW-1133">Transmembrane helix</keyword>
<reference evidence="7" key="1">
    <citation type="submission" date="2020-10" db="EMBL/GenBank/DDBJ databases">
        <authorList>
            <person name="Gilroy R."/>
        </authorList>
    </citation>
    <scope>NUCLEOTIDE SEQUENCE</scope>
    <source>
        <strain evidence="7">B2-22910</strain>
    </source>
</reference>
<feature type="domain" description="NfeD-like C-terminal" evidence="6">
    <location>
        <begin position="99"/>
        <end position="151"/>
    </location>
</feature>
<feature type="transmembrane region" description="Helical" evidence="5">
    <location>
        <begin position="50"/>
        <end position="71"/>
    </location>
</feature>
<reference evidence="7" key="2">
    <citation type="journal article" date="2021" name="PeerJ">
        <title>Extensive microbial diversity within the chicken gut microbiome revealed by metagenomics and culture.</title>
        <authorList>
            <person name="Gilroy R."/>
            <person name="Ravi A."/>
            <person name="Getino M."/>
            <person name="Pursley I."/>
            <person name="Horton D.L."/>
            <person name="Alikhan N.F."/>
            <person name="Baker D."/>
            <person name="Gharbi K."/>
            <person name="Hall N."/>
            <person name="Watson M."/>
            <person name="Adriaenssens E.M."/>
            <person name="Foster-Nyarko E."/>
            <person name="Jarju S."/>
            <person name="Secka A."/>
            <person name="Antonio M."/>
            <person name="Oren A."/>
            <person name="Chaudhuri R.R."/>
            <person name="La Ragione R."/>
            <person name="Hildebrand F."/>
            <person name="Pallen M.J."/>
        </authorList>
    </citation>
    <scope>NUCLEOTIDE SEQUENCE</scope>
    <source>
        <strain evidence="7">B2-22910</strain>
    </source>
</reference>